<dbReference type="GO" id="GO:0016051">
    <property type="term" value="P:carbohydrate biosynthetic process"/>
    <property type="evidence" value="ECO:0007669"/>
    <property type="project" value="InterPro"/>
</dbReference>
<keyword evidence="6 9" id="KW-0333">Golgi apparatus</keyword>
<proteinExistence type="inferred from homology"/>
<comment type="subcellular location">
    <subcellularLocation>
        <location evidence="1 9">Golgi apparatus membrane</location>
        <topology evidence="1 9">Single-pass type II membrane protein</topology>
    </subcellularLocation>
</comment>
<dbReference type="EMBL" id="CALNXJ010000076">
    <property type="protein sequence ID" value="CAH3160589.1"/>
    <property type="molecule type" value="Genomic_DNA"/>
</dbReference>
<evidence type="ECO:0000256" key="3">
    <source>
        <dbReference type="ARBA" id="ARBA00022679"/>
    </source>
</evidence>
<evidence type="ECO:0000256" key="2">
    <source>
        <dbReference type="ARBA" id="ARBA00006339"/>
    </source>
</evidence>
<protein>
    <recommendedName>
        <fullName evidence="9">Carbohydrate sulfotransferase</fullName>
        <ecNumber evidence="9">2.8.2.-</ecNumber>
    </recommendedName>
</protein>
<evidence type="ECO:0000313" key="10">
    <source>
        <dbReference type="EMBL" id="CAH3160589.1"/>
    </source>
</evidence>
<evidence type="ECO:0000256" key="9">
    <source>
        <dbReference type="RuleBase" id="RU364020"/>
    </source>
</evidence>
<evidence type="ECO:0000256" key="1">
    <source>
        <dbReference type="ARBA" id="ARBA00004323"/>
    </source>
</evidence>
<comment type="caution">
    <text evidence="10">The sequence shown here is derived from an EMBL/GenBank/DDBJ whole genome shotgun (WGS) entry which is preliminary data.</text>
</comment>
<keyword evidence="5" id="KW-1133">Transmembrane helix</keyword>
<keyword evidence="4" id="KW-0812">Transmembrane</keyword>
<evidence type="ECO:0000256" key="7">
    <source>
        <dbReference type="ARBA" id="ARBA00023136"/>
    </source>
</evidence>
<keyword evidence="11" id="KW-1185">Reference proteome</keyword>
<organism evidence="10 11">
    <name type="scientific">Pocillopora meandrina</name>
    <dbReference type="NCBI Taxonomy" id="46732"/>
    <lineage>
        <taxon>Eukaryota</taxon>
        <taxon>Metazoa</taxon>
        <taxon>Cnidaria</taxon>
        <taxon>Anthozoa</taxon>
        <taxon>Hexacorallia</taxon>
        <taxon>Scleractinia</taxon>
        <taxon>Astrocoeniina</taxon>
        <taxon>Pocilloporidae</taxon>
        <taxon>Pocillopora</taxon>
    </lineage>
</organism>
<keyword evidence="9" id="KW-0735">Signal-anchor</keyword>
<gene>
    <name evidence="10" type="ORF">PMEA_00032559</name>
</gene>
<comment type="similarity">
    <text evidence="2 9">Belongs to the sulfotransferase 2 family.</text>
</comment>
<dbReference type="AlphaFoldDB" id="A0AAU9XW89"/>
<evidence type="ECO:0000256" key="6">
    <source>
        <dbReference type="ARBA" id="ARBA00023034"/>
    </source>
</evidence>
<evidence type="ECO:0000256" key="5">
    <source>
        <dbReference type="ARBA" id="ARBA00022989"/>
    </source>
</evidence>
<keyword evidence="3 9" id="KW-0808">Transferase</keyword>
<dbReference type="GO" id="GO:0000139">
    <property type="term" value="C:Golgi membrane"/>
    <property type="evidence" value="ECO:0007669"/>
    <property type="project" value="UniProtKB-SubCell"/>
</dbReference>
<reference evidence="10 11" key="1">
    <citation type="submission" date="2022-05" db="EMBL/GenBank/DDBJ databases">
        <authorList>
            <consortium name="Genoscope - CEA"/>
            <person name="William W."/>
        </authorList>
    </citation>
    <scope>NUCLEOTIDE SEQUENCE [LARGE SCALE GENOMIC DNA]</scope>
</reference>
<sequence length="141" mass="16103">MIVNSLRSEDSVRYGQDMKEFSWKPAFDKDNNIYHATYTGGNLKISAIRVSLFDYDVIGNLETLAEDAALVLKMAGIGDRVNFPPIQNATGSRDMEHYYSQVPHEDIKRLAELYRDDYELFGYEFFGPLKHLLNQSSNIGV</sequence>
<keyword evidence="8 9" id="KW-0325">Glycoprotein</keyword>
<keyword evidence="7" id="KW-0472">Membrane</keyword>
<name>A0AAU9XW89_9CNID</name>
<dbReference type="PANTHER" id="PTHR12137">
    <property type="entry name" value="CARBOHYDRATE SULFOTRANSFERASE"/>
    <property type="match status" value="1"/>
</dbReference>
<dbReference type="InterPro" id="IPR018011">
    <property type="entry name" value="Carb_sulfotrans_8-10"/>
</dbReference>
<dbReference type="Pfam" id="PF03567">
    <property type="entry name" value="Sulfotransfer_2"/>
    <property type="match status" value="1"/>
</dbReference>
<dbReference type="InterPro" id="IPR005331">
    <property type="entry name" value="Sulfotransferase"/>
</dbReference>
<evidence type="ECO:0000313" key="11">
    <source>
        <dbReference type="Proteomes" id="UP001159428"/>
    </source>
</evidence>
<dbReference type="Proteomes" id="UP001159428">
    <property type="component" value="Unassembled WGS sequence"/>
</dbReference>
<evidence type="ECO:0000256" key="4">
    <source>
        <dbReference type="ARBA" id="ARBA00022692"/>
    </source>
</evidence>
<dbReference type="EC" id="2.8.2.-" evidence="9"/>
<dbReference type="GO" id="GO:0008146">
    <property type="term" value="F:sulfotransferase activity"/>
    <property type="evidence" value="ECO:0007669"/>
    <property type="project" value="InterPro"/>
</dbReference>
<accession>A0AAU9XW89</accession>
<evidence type="ECO:0000256" key="8">
    <source>
        <dbReference type="ARBA" id="ARBA00023180"/>
    </source>
</evidence>
<keyword evidence="9" id="KW-0119">Carbohydrate metabolism</keyword>
<dbReference type="PANTHER" id="PTHR12137:SF54">
    <property type="entry name" value="CARBOHYDRATE SULFOTRANSFERASE"/>
    <property type="match status" value="1"/>
</dbReference>